<organism evidence="4 5">
    <name type="scientific">Capsicum annuum</name>
    <name type="common">Capsicum pepper</name>
    <dbReference type="NCBI Taxonomy" id="4072"/>
    <lineage>
        <taxon>Eukaryota</taxon>
        <taxon>Viridiplantae</taxon>
        <taxon>Streptophyta</taxon>
        <taxon>Embryophyta</taxon>
        <taxon>Tracheophyta</taxon>
        <taxon>Spermatophyta</taxon>
        <taxon>Magnoliopsida</taxon>
        <taxon>eudicotyledons</taxon>
        <taxon>Gunneridae</taxon>
        <taxon>Pentapetalae</taxon>
        <taxon>asterids</taxon>
        <taxon>lamiids</taxon>
        <taxon>Solanales</taxon>
        <taxon>Solanaceae</taxon>
        <taxon>Solanoideae</taxon>
        <taxon>Capsiceae</taxon>
        <taxon>Capsicum</taxon>
    </lineage>
</organism>
<evidence type="ECO:0000313" key="5">
    <source>
        <dbReference type="Proteomes" id="UP000222542"/>
    </source>
</evidence>
<evidence type="ECO:0000259" key="3">
    <source>
        <dbReference type="PROSITE" id="PS51334"/>
    </source>
</evidence>
<accession>A0A2G2YEZ0</accession>
<dbReference type="EMBL" id="AYRZ02000011">
    <property type="protein sequence ID" value="PHT68306.1"/>
    <property type="molecule type" value="Genomic_DNA"/>
</dbReference>
<dbReference type="InterPro" id="IPR005512">
    <property type="entry name" value="PRONE_dom"/>
</dbReference>
<evidence type="ECO:0000256" key="2">
    <source>
        <dbReference type="PROSITE-ProRule" id="PRU00663"/>
    </source>
</evidence>
<comment type="caution">
    <text evidence="4">The sequence shown here is derived from an EMBL/GenBank/DDBJ whole genome shotgun (WGS) entry which is preliminary data.</text>
</comment>
<name>A0A2G2YEZ0_CAPAN</name>
<dbReference type="PROSITE" id="PS51334">
    <property type="entry name" value="PRONE"/>
    <property type="match status" value="1"/>
</dbReference>
<reference evidence="4 5" key="1">
    <citation type="journal article" date="2014" name="Nat. Genet.">
        <title>Genome sequence of the hot pepper provides insights into the evolution of pungency in Capsicum species.</title>
        <authorList>
            <person name="Kim S."/>
            <person name="Park M."/>
            <person name="Yeom S.I."/>
            <person name="Kim Y.M."/>
            <person name="Lee J.M."/>
            <person name="Lee H.A."/>
            <person name="Seo E."/>
            <person name="Choi J."/>
            <person name="Cheong K."/>
            <person name="Kim K.T."/>
            <person name="Jung K."/>
            <person name="Lee G.W."/>
            <person name="Oh S.K."/>
            <person name="Bae C."/>
            <person name="Kim S.B."/>
            <person name="Lee H.Y."/>
            <person name="Kim S.Y."/>
            <person name="Kim M.S."/>
            <person name="Kang B.C."/>
            <person name="Jo Y.D."/>
            <person name="Yang H.B."/>
            <person name="Jeong H.J."/>
            <person name="Kang W.H."/>
            <person name="Kwon J.K."/>
            <person name="Shin C."/>
            <person name="Lim J.Y."/>
            <person name="Park J.H."/>
            <person name="Huh J.H."/>
            <person name="Kim J.S."/>
            <person name="Kim B.D."/>
            <person name="Cohen O."/>
            <person name="Paran I."/>
            <person name="Suh M.C."/>
            <person name="Lee S.B."/>
            <person name="Kim Y.K."/>
            <person name="Shin Y."/>
            <person name="Noh S.J."/>
            <person name="Park J."/>
            <person name="Seo Y.S."/>
            <person name="Kwon S.Y."/>
            <person name="Kim H.A."/>
            <person name="Park J.M."/>
            <person name="Kim H.J."/>
            <person name="Choi S.B."/>
            <person name="Bosland P.W."/>
            <person name="Reeves G."/>
            <person name="Jo S.H."/>
            <person name="Lee B.W."/>
            <person name="Cho H.T."/>
            <person name="Choi H.S."/>
            <person name="Lee M.S."/>
            <person name="Yu Y."/>
            <person name="Do Choi Y."/>
            <person name="Park B.S."/>
            <person name="van Deynze A."/>
            <person name="Ashrafi H."/>
            <person name="Hill T."/>
            <person name="Kim W.T."/>
            <person name="Pai H.S."/>
            <person name="Ahn H.K."/>
            <person name="Yeam I."/>
            <person name="Giovannoni J.J."/>
            <person name="Rose J.K."/>
            <person name="Sorensen I."/>
            <person name="Lee S.J."/>
            <person name="Kim R.W."/>
            <person name="Choi I.Y."/>
            <person name="Choi B.S."/>
            <person name="Lim J.S."/>
            <person name="Lee Y.H."/>
            <person name="Choi D."/>
        </authorList>
    </citation>
    <scope>NUCLEOTIDE SEQUENCE [LARGE SCALE GENOMIC DNA]</scope>
    <source>
        <strain evidence="5">cv. CM334</strain>
    </source>
</reference>
<keyword evidence="5" id="KW-1185">Reference proteome</keyword>
<reference evidence="4 5" key="2">
    <citation type="journal article" date="2017" name="Genome Biol.">
        <title>New reference genome sequences of hot pepper reveal the massive evolution of plant disease-resistance genes by retroduplication.</title>
        <authorList>
            <person name="Kim S."/>
            <person name="Park J."/>
            <person name="Yeom S.I."/>
            <person name="Kim Y.M."/>
            <person name="Seo E."/>
            <person name="Kim K.T."/>
            <person name="Kim M.S."/>
            <person name="Lee J.M."/>
            <person name="Cheong K."/>
            <person name="Shin H.S."/>
            <person name="Kim S.B."/>
            <person name="Han K."/>
            <person name="Lee J."/>
            <person name="Park M."/>
            <person name="Lee H.A."/>
            <person name="Lee H.Y."/>
            <person name="Lee Y."/>
            <person name="Oh S."/>
            <person name="Lee J.H."/>
            <person name="Choi E."/>
            <person name="Choi E."/>
            <person name="Lee S.E."/>
            <person name="Jeon J."/>
            <person name="Kim H."/>
            <person name="Choi G."/>
            <person name="Song H."/>
            <person name="Lee J."/>
            <person name="Lee S.C."/>
            <person name="Kwon J.K."/>
            <person name="Lee H.Y."/>
            <person name="Koo N."/>
            <person name="Hong Y."/>
            <person name="Kim R.W."/>
            <person name="Kang W.H."/>
            <person name="Huh J.H."/>
            <person name="Kang B.C."/>
            <person name="Yang T.J."/>
            <person name="Lee Y.H."/>
            <person name="Bennetzen J.L."/>
            <person name="Choi D."/>
        </authorList>
    </citation>
    <scope>NUCLEOTIDE SEQUENCE [LARGE SCALE GENOMIC DNA]</scope>
    <source>
        <strain evidence="5">cv. CM334</strain>
    </source>
</reference>
<feature type="domain" description="PRONE" evidence="3">
    <location>
        <begin position="1"/>
        <end position="231"/>
    </location>
</feature>
<dbReference type="AlphaFoldDB" id="A0A2G2YEZ0"/>
<dbReference type="GO" id="GO:0005085">
    <property type="term" value="F:guanyl-nucleotide exchange factor activity"/>
    <property type="evidence" value="ECO:0007669"/>
    <property type="project" value="UniProtKB-UniRule"/>
</dbReference>
<dbReference type="PANTHER" id="PTHR33101:SF54">
    <property type="entry name" value="ROP GUANINE NUCLEOTIDE EXCHANGE FACTOR 14-LIKE"/>
    <property type="match status" value="1"/>
</dbReference>
<evidence type="ECO:0000313" key="4">
    <source>
        <dbReference type="EMBL" id="PHT68306.1"/>
    </source>
</evidence>
<dbReference type="Proteomes" id="UP000222542">
    <property type="component" value="Unassembled WGS sequence"/>
</dbReference>
<dbReference type="STRING" id="4072.A0A2G2YEZ0"/>
<dbReference type="Pfam" id="PF03759">
    <property type="entry name" value="PRONE"/>
    <property type="match status" value="1"/>
</dbReference>
<proteinExistence type="predicted"/>
<dbReference type="PANTHER" id="PTHR33101">
    <property type="entry name" value="ROP GUANINE NUCLEOTIDE EXCHANGE FACTOR 1"/>
    <property type="match status" value="1"/>
</dbReference>
<gene>
    <name evidence="4" type="ORF">T459_27793</name>
</gene>
<dbReference type="InterPro" id="IPR038937">
    <property type="entry name" value="RopGEF"/>
</dbReference>
<keyword evidence="1 2" id="KW-0344">Guanine-nucleotide releasing factor</keyword>
<protein>
    <submittedName>
        <fullName evidence="4">Rop guanine nucleotide exchange factor 14</fullName>
    </submittedName>
</protein>
<dbReference type="Gene3D" id="1.20.58.2010">
    <property type="entry name" value="PRONE domain, subdomain 1"/>
    <property type="match status" value="1"/>
</dbReference>
<evidence type="ECO:0000256" key="1">
    <source>
        <dbReference type="ARBA" id="ARBA00022658"/>
    </source>
</evidence>
<dbReference type="Gramene" id="PHT68306">
    <property type="protein sequence ID" value="PHT68306"/>
    <property type="gene ID" value="T459_27793"/>
</dbReference>
<sequence>MKMDWFLSPTNDMIELIPSKQNGSNGQRLETMTPKPRANIHMNLPALRKLDSMLFKMVDSMVNIEFWYTEVSSRAEGKNTKWSLPSTKVPVAELSKIEKKKLLNQRKLVKQILKVTKAMNENFLSEMVVPTVIKDALPKAREFLLKLFFGKTSLRDNLYRILTIELTSVEEMFRPLNLTSENNALESVPVMTIKILEIQRLVIVNIYSYTDFQMSEQIKRTLAKYLNEFCG</sequence>